<dbReference type="Pfam" id="PF01345">
    <property type="entry name" value="DUF11"/>
    <property type="match status" value="1"/>
</dbReference>
<organism evidence="2 3">
    <name type="scientific">Polaromonas aquatica</name>
    <dbReference type="NCBI Taxonomy" id="332657"/>
    <lineage>
        <taxon>Bacteria</taxon>
        <taxon>Pseudomonadati</taxon>
        <taxon>Pseudomonadota</taxon>
        <taxon>Betaproteobacteria</taxon>
        <taxon>Burkholderiales</taxon>
        <taxon>Comamonadaceae</taxon>
        <taxon>Polaromonas</taxon>
    </lineage>
</organism>
<dbReference type="EMBL" id="JBHSRS010000084">
    <property type="protein sequence ID" value="MFC6284616.1"/>
    <property type="molecule type" value="Genomic_DNA"/>
</dbReference>
<keyword evidence="3" id="KW-1185">Reference proteome</keyword>
<feature type="domain" description="DUF11" evidence="1">
    <location>
        <begin position="440"/>
        <end position="540"/>
    </location>
</feature>
<comment type="caution">
    <text evidence="2">The sequence shown here is derived from an EMBL/GenBank/DDBJ whole genome shotgun (WGS) entry which is preliminary data.</text>
</comment>
<evidence type="ECO:0000313" key="3">
    <source>
        <dbReference type="Proteomes" id="UP001596270"/>
    </source>
</evidence>
<evidence type="ECO:0000313" key="2">
    <source>
        <dbReference type="EMBL" id="MFC6284616.1"/>
    </source>
</evidence>
<protein>
    <recommendedName>
        <fullName evidence="1">DUF11 domain-containing protein</fullName>
    </recommendedName>
</protein>
<accession>A0ABW1U7E0</accession>
<name>A0ABW1U7E0_9BURK</name>
<dbReference type="SUPFAM" id="SSF82171">
    <property type="entry name" value="DPP6 N-terminal domain-like"/>
    <property type="match status" value="1"/>
</dbReference>
<evidence type="ECO:0000259" key="1">
    <source>
        <dbReference type="Pfam" id="PF01345"/>
    </source>
</evidence>
<proteinExistence type="predicted"/>
<sequence length="545" mass="54383">MKRPAPHAKPLPTSLLLRLMRFARVLAVLFASLFAAHAWSQAVYGVGTSGAANRLFSVNPATGAATSLCGLGVASAANGVSPVDGLVYYIASGTAANPALRRIDPSTCADTAIANTNLVGSIIRMTFCPDGRLYAASNTGQGNNSYIWQVNPTTGQTSRRITLTGVRPGGSGDMTCVNNGTLYILANTTNGGDTYKLYRIDGTALQNAANNTAIASTALANNIALAGAPNGLSEVSTAVTGCNATIATYPCLIASTGTTNQTWGLNTQNGSATNIGATGTGFSVTDLSRSFPVDAVVTKSRTSAATIQQGSNLTITYVITVTNSGPGLVGGGATVTDVLDPAIFNAAAARWTCSVSNAGSATTVTTACGAANGTGNINQVVTLSKGGVLTYTIAAPVLSTFNGTATNAATLTLVNNITDTTPGNNTGTAPGTTVTAATILTISKTNGTAALVAGGTTSYTLTVANTGLADADDAALRDPDVNGLTCTQVTCTSAVGNGATCPPAGNVTIANLQNMGPGGGIRLPDFPAGSTFTFTLTCGVDATGS</sequence>
<dbReference type="Proteomes" id="UP001596270">
    <property type="component" value="Unassembled WGS sequence"/>
</dbReference>
<dbReference type="InterPro" id="IPR001434">
    <property type="entry name" value="OmcB-like_DUF11"/>
</dbReference>
<reference evidence="3" key="1">
    <citation type="journal article" date="2019" name="Int. J. Syst. Evol. Microbiol.">
        <title>The Global Catalogue of Microorganisms (GCM) 10K type strain sequencing project: providing services to taxonomists for standard genome sequencing and annotation.</title>
        <authorList>
            <consortium name="The Broad Institute Genomics Platform"/>
            <consortium name="The Broad Institute Genome Sequencing Center for Infectious Disease"/>
            <person name="Wu L."/>
            <person name="Ma J."/>
        </authorList>
    </citation>
    <scope>NUCLEOTIDE SEQUENCE [LARGE SCALE GENOMIC DNA]</scope>
    <source>
        <strain evidence="3">CCUG 39402</strain>
    </source>
</reference>
<dbReference type="RefSeq" id="WP_371435112.1">
    <property type="nucleotide sequence ID" value="NZ_JBHSRS010000084.1"/>
</dbReference>
<gene>
    <name evidence="2" type="ORF">ACFQND_25605</name>
</gene>